<dbReference type="AlphaFoldDB" id="A0A8X6FF14"/>
<evidence type="ECO:0000313" key="2">
    <source>
        <dbReference type="Proteomes" id="UP000887116"/>
    </source>
</evidence>
<dbReference type="EMBL" id="BMAO01012005">
    <property type="protein sequence ID" value="GFQ78322.1"/>
    <property type="molecule type" value="Genomic_DNA"/>
</dbReference>
<keyword evidence="2" id="KW-1185">Reference proteome</keyword>
<evidence type="ECO:0000313" key="1">
    <source>
        <dbReference type="EMBL" id="GFQ78322.1"/>
    </source>
</evidence>
<sequence>MLLLSSSSEWGLFLKVTFYQMSLKEKSGIDKFGERGGQSPLEMTRSSKNLVKTFYCPVMCDKLPRLAATKRIAHQRSARI</sequence>
<protein>
    <submittedName>
        <fullName evidence="1">Uncharacterized protein</fullName>
    </submittedName>
</protein>
<comment type="caution">
    <text evidence="1">The sequence shown here is derived from an EMBL/GenBank/DDBJ whole genome shotgun (WGS) entry which is preliminary data.</text>
</comment>
<gene>
    <name evidence="1" type="ORF">TNCT_410641</name>
</gene>
<dbReference type="Proteomes" id="UP000887116">
    <property type="component" value="Unassembled WGS sequence"/>
</dbReference>
<reference evidence="1" key="1">
    <citation type="submission" date="2020-07" db="EMBL/GenBank/DDBJ databases">
        <title>Multicomponent nature underlies the extraordinary mechanical properties of spider dragline silk.</title>
        <authorList>
            <person name="Kono N."/>
            <person name="Nakamura H."/>
            <person name="Mori M."/>
            <person name="Yoshida Y."/>
            <person name="Ohtoshi R."/>
            <person name="Malay A.D."/>
            <person name="Moran D.A.P."/>
            <person name="Tomita M."/>
            <person name="Numata K."/>
            <person name="Arakawa K."/>
        </authorList>
    </citation>
    <scope>NUCLEOTIDE SEQUENCE</scope>
</reference>
<accession>A0A8X6FF14</accession>
<name>A0A8X6FF14_TRICU</name>
<organism evidence="1 2">
    <name type="scientific">Trichonephila clavata</name>
    <name type="common">Joro spider</name>
    <name type="synonym">Nephila clavata</name>
    <dbReference type="NCBI Taxonomy" id="2740835"/>
    <lineage>
        <taxon>Eukaryota</taxon>
        <taxon>Metazoa</taxon>
        <taxon>Ecdysozoa</taxon>
        <taxon>Arthropoda</taxon>
        <taxon>Chelicerata</taxon>
        <taxon>Arachnida</taxon>
        <taxon>Araneae</taxon>
        <taxon>Araneomorphae</taxon>
        <taxon>Entelegynae</taxon>
        <taxon>Araneoidea</taxon>
        <taxon>Nephilidae</taxon>
        <taxon>Trichonephila</taxon>
    </lineage>
</organism>
<proteinExistence type="predicted"/>